<dbReference type="PANTHER" id="PTHR36851">
    <property type="entry name" value="UNNAMED PRODUCT"/>
    <property type="match status" value="1"/>
</dbReference>
<comment type="caution">
    <text evidence="3">The sequence shown here is derived from an EMBL/GenBank/DDBJ whole genome shotgun (WGS) entry which is preliminary data.</text>
</comment>
<evidence type="ECO:0000256" key="1">
    <source>
        <dbReference type="SAM" id="Phobius"/>
    </source>
</evidence>
<dbReference type="AlphaFoldDB" id="A0A932R0H7"/>
<keyword evidence="1" id="KW-1133">Transmembrane helix</keyword>
<accession>A0A932R0H7</accession>
<feature type="domain" description="Glycosyltransferase 2-like" evidence="2">
    <location>
        <begin position="191"/>
        <end position="393"/>
    </location>
</feature>
<dbReference type="Proteomes" id="UP000753196">
    <property type="component" value="Unassembled WGS sequence"/>
</dbReference>
<feature type="transmembrane region" description="Helical" evidence="1">
    <location>
        <begin position="7"/>
        <end position="26"/>
    </location>
</feature>
<sequence length="495" mass="57403">MKRFFELFPAALAWGTIIGVVMGSWLTPHATAIFIIVFDVYWFFKTVYLSLHLRATFARMRRSMKINWLEELEHHQARAWRRVRHLVILPMAGEPYAVVRESMESLAGANYPKDRLIVVLAREERISDSAIVAERIRKEFASSFGEFLVSAHPDGLPGEIRGKGSNETWAAREAKSRIIDPQRIRYEDILVSVFDADTQVAPEYFGVLTHAFLSCPRPQRSSYQPIPLFTNNIFQAPALARIIAFSSSFWHMIQQSRPERLTTFSSHSMPFAALVEVGFWNTDVVSEDSQIFWQCFLHYDGDWRVEPIFYPIFMDANAAPTFWATMRNLYRQQRRWAWGGCENIPYFLQGFRKNRRIPMRAKAYWSFYYIEGFHSWATNSIIIFSLGWLPVILGGAVFNFSVLSYNLPRITRAIMNFATIGIVSSAILGMILLPPKPAWFGRRHYFLYCIQWILMPLQLIVFGSFPALDAQTRAALGGRWRLGFWITPKFRVRKT</sequence>
<feature type="transmembrane region" description="Helical" evidence="1">
    <location>
        <begin position="381"/>
        <end position="402"/>
    </location>
</feature>
<name>A0A932R0H7_9BACT</name>
<dbReference type="EMBL" id="JACQCR010000005">
    <property type="protein sequence ID" value="MBI3630759.1"/>
    <property type="molecule type" value="Genomic_DNA"/>
</dbReference>
<evidence type="ECO:0000313" key="4">
    <source>
        <dbReference type="Proteomes" id="UP000753196"/>
    </source>
</evidence>
<protein>
    <submittedName>
        <fullName evidence="3">Glycosyltransferase family 2 protein</fullName>
    </submittedName>
</protein>
<keyword evidence="1" id="KW-0472">Membrane</keyword>
<proteinExistence type="predicted"/>
<dbReference type="Pfam" id="PF13632">
    <property type="entry name" value="Glyco_trans_2_3"/>
    <property type="match status" value="1"/>
</dbReference>
<evidence type="ECO:0000259" key="2">
    <source>
        <dbReference type="Pfam" id="PF13632"/>
    </source>
</evidence>
<dbReference type="InterPro" id="IPR001173">
    <property type="entry name" value="Glyco_trans_2-like"/>
</dbReference>
<evidence type="ECO:0000313" key="3">
    <source>
        <dbReference type="EMBL" id="MBI3630759.1"/>
    </source>
</evidence>
<feature type="transmembrane region" description="Helical" evidence="1">
    <location>
        <begin position="445"/>
        <end position="465"/>
    </location>
</feature>
<feature type="transmembrane region" description="Helical" evidence="1">
    <location>
        <begin position="414"/>
        <end position="433"/>
    </location>
</feature>
<gene>
    <name evidence="3" type="ORF">HY221_00245</name>
</gene>
<dbReference type="Gene3D" id="3.90.550.10">
    <property type="entry name" value="Spore Coat Polysaccharide Biosynthesis Protein SpsA, Chain A"/>
    <property type="match status" value="1"/>
</dbReference>
<dbReference type="InterPro" id="IPR029044">
    <property type="entry name" value="Nucleotide-diphossugar_trans"/>
</dbReference>
<feature type="transmembrane region" description="Helical" evidence="1">
    <location>
        <begin position="32"/>
        <end position="55"/>
    </location>
</feature>
<organism evidence="3 4">
    <name type="scientific">Candidatus Sungiibacteriota bacterium</name>
    <dbReference type="NCBI Taxonomy" id="2750080"/>
    <lineage>
        <taxon>Bacteria</taxon>
        <taxon>Candidatus Sungiibacteriota</taxon>
    </lineage>
</organism>
<keyword evidence="1" id="KW-0812">Transmembrane</keyword>
<reference evidence="3" key="1">
    <citation type="submission" date="2020-07" db="EMBL/GenBank/DDBJ databases">
        <title>Huge and variable diversity of episymbiotic CPR bacteria and DPANN archaea in groundwater ecosystems.</title>
        <authorList>
            <person name="He C.Y."/>
            <person name="Keren R."/>
            <person name="Whittaker M."/>
            <person name="Farag I.F."/>
            <person name="Doudna J."/>
            <person name="Cate J.H.D."/>
            <person name="Banfield J.F."/>
        </authorList>
    </citation>
    <scope>NUCLEOTIDE SEQUENCE</scope>
    <source>
        <strain evidence="3">NC_groundwater_973_Pr1_S-0.2um_54_13</strain>
    </source>
</reference>
<dbReference type="PANTHER" id="PTHR36851:SF1">
    <property type="entry name" value="GLYCO_TRANS_2-LIKE DOMAIN-CONTAINING PROTEIN"/>
    <property type="match status" value="1"/>
</dbReference>
<dbReference type="SUPFAM" id="SSF53448">
    <property type="entry name" value="Nucleotide-diphospho-sugar transferases"/>
    <property type="match status" value="1"/>
</dbReference>